<dbReference type="InterPro" id="IPR046342">
    <property type="entry name" value="CBS_dom_sf"/>
</dbReference>
<dbReference type="SUPFAM" id="SSF53448">
    <property type="entry name" value="Nucleotide-diphospho-sugar transferases"/>
    <property type="match status" value="1"/>
</dbReference>
<dbReference type="Pfam" id="PF00483">
    <property type="entry name" value="NTP_transferase"/>
    <property type="match status" value="1"/>
</dbReference>
<dbReference type="PATRIC" id="fig|1365253.3.peg.4047"/>
<name>A0A166ZJI4_9GAMM</name>
<keyword evidence="1" id="KW-0129">CBS domain</keyword>
<dbReference type="Gene3D" id="3.90.550.10">
    <property type="entry name" value="Spore Coat Polysaccharide Biosynthesis Protein SpsA, Chain A"/>
    <property type="match status" value="1"/>
</dbReference>
<reference evidence="3 4" key="1">
    <citation type="submission" date="2013-07" db="EMBL/GenBank/DDBJ databases">
        <title>Comparative Genomic and Metabolomic Analysis of Twelve Strains of Pseudoalteromonas luteoviolacea.</title>
        <authorList>
            <person name="Vynne N.G."/>
            <person name="Mansson M."/>
            <person name="Gram L."/>
        </authorList>
    </citation>
    <scope>NUCLEOTIDE SEQUENCE [LARGE SCALE GENOMIC DNA]</scope>
    <source>
        <strain evidence="3 4">NCIMB 1942</strain>
    </source>
</reference>
<dbReference type="InterPro" id="IPR005835">
    <property type="entry name" value="NTP_transferase_dom"/>
</dbReference>
<dbReference type="InterPro" id="IPR029044">
    <property type="entry name" value="Nucleotide-diphossugar_trans"/>
</dbReference>
<dbReference type="SMART" id="SM00116">
    <property type="entry name" value="CBS"/>
    <property type="match status" value="2"/>
</dbReference>
<protein>
    <recommendedName>
        <fullName evidence="2">CBS domain-containing protein</fullName>
    </recommendedName>
</protein>
<dbReference type="PROSITE" id="PS51371">
    <property type="entry name" value="CBS"/>
    <property type="match status" value="1"/>
</dbReference>
<organism evidence="3 4">
    <name type="scientific">Pseudoalteromonas luteoviolacea NCIMB 1942</name>
    <dbReference type="NCBI Taxonomy" id="1365253"/>
    <lineage>
        <taxon>Bacteria</taxon>
        <taxon>Pseudomonadati</taxon>
        <taxon>Pseudomonadota</taxon>
        <taxon>Gammaproteobacteria</taxon>
        <taxon>Alteromonadales</taxon>
        <taxon>Pseudoalteromonadaceae</taxon>
        <taxon>Pseudoalteromonas</taxon>
    </lineage>
</organism>
<dbReference type="InterPro" id="IPR000644">
    <property type="entry name" value="CBS_dom"/>
</dbReference>
<evidence type="ECO:0000256" key="1">
    <source>
        <dbReference type="PROSITE-ProRule" id="PRU00703"/>
    </source>
</evidence>
<evidence type="ECO:0000313" key="3">
    <source>
        <dbReference type="EMBL" id="KZN44377.1"/>
    </source>
</evidence>
<proteinExistence type="predicted"/>
<dbReference type="RefSeq" id="WP_063378442.1">
    <property type="nucleotide sequence ID" value="NZ_AUXT01000192.1"/>
</dbReference>
<sequence length="341" mass="38932">MSSVLKLSENPSFELAIELLDSNGNGILPVIDKDGKFAGIITDGDIRKAILYKNLDLESIINKEPYTLDPSSSEQQKVQFLKSIKRRQLPLVDHERNYVGMFTLDELDFSTRDNWVVIMAGGLGSRLGELTKELPKPMLQVRGKPILERIIENFVEQGFTKFYLAVNYKKEIIKDYFQDGKKFGIQVRYLEESKRLGTAGALALIEEQHGEPMLISNGDVLADINYAELVDFHERSSSMATMCVKEYEHIVPYGVIETEGDKITGLKEKPRILFNINSGVYCIDPKVINRVPQDTFYDMPTLFSELMNEDLPVTAYSYNQYWIDIGRPDDFKKANDFNEIQ</sequence>
<dbReference type="EMBL" id="AUXT01000192">
    <property type="protein sequence ID" value="KZN44377.1"/>
    <property type="molecule type" value="Genomic_DNA"/>
</dbReference>
<feature type="domain" description="CBS" evidence="2">
    <location>
        <begin position="1"/>
        <end position="57"/>
    </location>
</feature>
<dbReference type="SUPFAM" id="SSF54631">
    <property type="entry name" value="CBS-domain pair"/>
    <property type="match status" value="1"/>
</dbReference>
<evidence type="ECO:0000259" key="2">
    <source>
        <dbReference type="PROSITE" id="PS51371"/>
    </source>
</evidence>
<dbReference type="Gene3D" id="3.10.580.10">
    <property type="entry name" value="CBS-domain"/>
    <property type="match status" value="1"/>
</dbReference>
<accession>A0A166ZJI4</accession>
<dbReference type="AlphaFoldDB" id="A0A166ZJI4"/>
<comment type="caution">
    <text evidence="3">The sequence shown here is derived from an EMBL/GenBank/DDBJ whole genome shotgun (WGS) entry which is preliminary data.</text>
</comment>
<dbReference type="OrthoDB" id="9788272at2"/>
<dbReference type="Proteomes" id="UP000076587">
    <property type="component" value="Unassembled WGS sequence"/>
</dbReference>
<evidence type="ECO:0000313" key="4">
    <source>
        <dbReference type="Proteomes" id="UP000076587"/>
    </source>
</evidence>
<gene>
    <name evidence="3" type="ORF">N482_16550</name>
</gene>
<dbReference type="CDD" id="cd06426">
    <property type="entry name" value="NTP_transferase_like_2"/>
    <property type="match status" value="1"/>
</dbReference>
<dbReference type="InterPro" id="IPR050486">
    <property type="entry name" value="Mannose-1P_guanyltransferase"/>
</dbReference>
<dbReference type="PANTHER" id="PTHR22572">
    <property type="entry name" value="SUGAR-1-PHOSPHATE GUANYL TRANSFERASE"/>
    <property type="match status" value="1"/>
</dbReference>
<dbReference type="Pfam" id="PF00571">
    <property type="entry name" value="CBS"/>
    <property type="match status" value="1"/>
</dbReference>